<protein>
    <submittedName>
        <fullName evidence="2">Glycosyltransferase family 4 protein</fullName>
    </submittedName>
</protein>
<dbReference type="EMBL" id="CP103216">
    <property type="protein sequence ID" value="UVR57909.1"/>
    <property type="molecule type" value="Genomic_DNA"/>
</dbReference>
<name>A0AAQ2S7G3_BACFG</name>
<dbReference type="PANTHER" id="PTHR12526:SF637">
    <property type="entry name" value="GLYCOSYLTRANSFERASE EPSF-RELATED"/>
    <property type="match status" value="1"/>
</dbReference>
<dbReference type="InterPro" id="IPR001296">
    <property type="entry name" value="Glyco_trans_1"/>
</dbReference>
<feature type="domain" description="Glycosyl transferase family 1" evidence="1">
    <location>
        <begin position="183"/>
        <end position="342"/>
    </location>
</feature>
<dbReference type="AlphaFoldDB" id="A0AAQ2S7G3"/>
<gene>
    <name evidence="2" type="ORF">NXX45_07660</name>
</gene>
<proteinExistence type="predicted"/>
<dbReference type="Pfam" id="PF00534">
    <property type="entry name" value="Glycos_transf_1"/>
    <property type="match status" value="1"/>
</dbReference>
<evidence type="ECO:0000259" key="1">
    <source>
        <dbReference type="Pfam" id="PF00534"/>
    </source>
</evidence>
<sequence length="366" mass="41776">MNKKKILLISPTGGNGGINSWTNKYLKTFIDDRFELISIDSSLKHRKFSEQSLLKRVYAGLLGLRFIRQQLIKEIQKNNISIMHITTSGSLGTVRDYCLAKICIKHGIKTIMHCRYGCISQDLKAKFIWGYFFRKTLMLYNQIWVLDSYSEKSLKNIEILKDRVFLTPNSIDVPDTFCLSTKKINRVAFVGNLEPTKGLFELIQAVLKIDYDIKLFIVGPGASNVIDKIKILAGVDLGHKIILMGGMANEDVINFMKTIDILVLPTYYKAEAFPISILEAMSLGKIVISTERAAIKDMLTGKNGNNCGLFVKEKSVDDIVDKIKYCIENHNEAELLMKNAYNKVWESYRKEVVYDIYRLHYSSLIQ</sequence>
<dbReference type="RefSeq" id="WP_008658621.1">
    <property type="nucleotide sequence ID" value="NZ_CABKOU010000002.1"/>
</dbReference>
<accession>A0AAQ2S7G3</accession>
<dbReference type="Proteomes" id="UP001060330">
    <property type="component" value="Chromosome"/>
</dbReference>
<reference evidence="2" key="1">
    <citation type="submission" date="2022-08" db="EMBL/GenBank/DDBJ databases">
        <title>Genome Sequencing of Bacteroides fragilis Group Isolates with Nanopore Technology.</title>
        <authorList>
            <person name="Tisza M.J."/>
            <person name="Smith D."/>
            <person name="Dekker J.P."/>
        </authorList>
    </citation>
    <scope>NUCLEOTIDE SEQUENCE</scope>
    <source>
        <strain evidence="2">BFG-70</strain>
    </source>
</reference>
<evidence type="ECO:0000313" key="3">
    <source>
        <dbReference type="Proteomes" id="UP001060330"/>
    </source>
</evidence>
<organism evidence="2 3">
    <name type="scientific">Bacteroides fragilis</name>
    <dbReference type="NCBI Taxonomy" id="817"/>
    <lineage>
        <taxon>Bacteria</taxon>
        <taxon>Pseudomonadati</taxon>
        <taxon>Bacteroidota</taxon>
        <taxon>Bacteroidia</taxon>
        <taxon>Bacteroidales</taxon>
        <taxon>Bacteroidaceae</taxon>
        <taxon>Bacteroides</taxon>
    </lineage>
</organism>
<evidence type="ECO:0000313" key="2">
    <source>
        <dbReference type="EMBL" id="UVR57909.1"/>
    </source>
</evidence>
<dbReference type="GO" id="GO:0016757">
    <property type="term" value="F:glycosyltransferase activity"/>
    <property type="evidence" value="ECO:0007669"/>
    <property type="project" value="InterPro"/>
</dbReference>
<dbReference type="SUPFAM" id="SSF53756">
    <property type="entry name" value="UDP-Glycosyltransferase/glycogen phosphorylase"/>
    <property type="match status" value="1"/>
</dbReference>
<dbReference type="Gene3D" id="3.40.50.2000">
    <property type="entry name" value="Glycogen Phosphorylase B"/>
    <property type="match status" value="2"/>
</dbReference>
<dbReference type="PANTHER" id="PTHR12526">
    <property type="entry name" value="GLYCOSYLTRANSFERASE"/>
    <property type="match status" value="1"/>
</dbReference>
<dbReference type="CDD" id="cd03801">
    <property type="entry name" value="GT4_PimA-like"/>
    <property type="match status" value="1"/>
</dbReference>